<proteinExistence type="predicted"/>
<accession>A0ACC3CAQ9</accession>
<organism evidence="1 2">
    <name type="scientific">Pyropia yezoensis</name>
    <name type="common">Susabi-nori</name>
    <name type="synonym">Porphyra yezoensis</name>
    <dbReference type="NCBI Taxonomy" id="2788"/>
    <lineage>
        <taxon>Eukaryota</taxon>
        <taxon>Rhodophyta</taxon>
        <taxon>Bangiophyceae</taxon>
        <taxon>Bangiales</taxon>
        <taxon>Bangiaceae</taxon>
        <taxon>Pyropia</taxon>
    </lineage>
</organism>
<comment type="caution">
    <text evidence="1">The sequence shown here is derived from an EMBL/GenBank/DDBJ whole genome shotgun (WGS) entry which is preliminary data.</text>
</comment>
<sequence>MVTTSLAAAAEAWLMERRTRLGSPRRRASRQAASDAGAAFAAGGGRASGRTARECPPPPWPDAIRGRCGGASWAVAGATAREGAPRTATRRGAGILVLRRLAGGGEGCDGGGGGGGGESQDV</sequence>
<reference evidence="1" key="1">
    <citation type="submission" date="2019-11" db="EMBL/GenBank/DDBJ databases">
        <title>Nori genome reveals adaptations in red seaweeds to the harsh intertidal environment.</title>
        <authorList>
            <person name="Wang D."/>
            <person name="Mao Y."/>
        </authorList>
    </citation>
    <scope>NUCLEOTIDE SEQUENCE</scope>
    <source>
        <tissue evidence="1">Gametophyte</tissue>
    </source>
</reference>
<gene>
    <name evidence="1" type="ORF">I4F81_009822</name>
</gene>
<evidence type="ECO:0000313" key="1">
    <source>
        <dbReference type="EMBL" id="KAK1867315.1"/>
    </source>
</evidence>
<keyword evidence="2" id="KW-1185">Reference proteome</keyword>
<name>A0ACC3CAQ9_PYRYE</name>
<protein>
    <submittedName>
        <fullName evidence="1">Uncharacterized protein</fullName>
    </submittedName>
</protein>
<dbReference type="EMBL" id="CM020620">
    <property type="protein sequence ID" value="KAK1867315.1"/>
    <property type="molecule type" value="Genomic_DNA"/>
</dbReference>
<evidence type="ECO:0000313" key="2">
    <source>
        <dbReference type="Proteomes" id="UP000798662"/>
    </source>
</evidence>
<dbReference type="Proteomes" id="UP000798662">
    <property type="component" value="Chromosome 3"/>
</dbReference>